<evidence type="ECO:0000313" key="6">
    <source>
        <dbReference type="EMBL" id="KAE9140304.1"/>
    </source>
</evidence>
<gene>
    <name evidence="10" type="ORF">PF001_g8597</name>
    <name evidence="9" type="ORF">PF002_g14476</name>
    <name evidence="7" type="ORF">PF004_g20887</name>
    <name evidence="8" type="ORF">PF005_g8853</name>
    <name evidence="6" type="ORF">PF006_g13561</name>
    <name evidence="5" type="ORF">PF007_g11203</name>
    <name evidence="2" type="ORF">PF009_g9325</name>
    <name evidence="4" type="ORF">PF010_g14405</name>
    <name evidence="3" type="ORF">PF011_g8424</name>
</gene>
<name>A0A6A3L3S2_9STRA</name>
<evidence type="ECO:0000313" key="11">
    <source>
        <dbReference type="Proteomes" id="UP000429523"/>
    </source>
</evidence>
<evidence type="ECO:0000313" key="15">
    <source>
        <dbReference type="Proteomes" id="UP000440732"/>
    </source>
</evidence>
<dbReference type="Proteomes" id="UP000429523">
    <property type="component" value="Unassembled WGS sequence"/>
</dbReference>
<proteinExistence type="predicted"/>
<dbReference type="EMBL" id="QXGB01000387">
    <property type="protein sequence ID" value="KAE9216935.1"/>
    <property type="molecule type" value="Genomic_DNA"/>
</dbReference>
<reference evidence="17 18" key="1">
    <citation type="submission" date="2018-09" db="EMBL/GenBank/DDBJ databases">
        <title>Genomic investigation of the strawberry pathogen Phytophthora fragariae indicates pathogenicity is determined by transcriptional variation in three key races.</title>
        <authorList>
            <person name="Adams T.M."/>
            <person name="Armitage A.D."/>
            <person name="Sobczyk M.K."/>
            <person name="Bates H.J."/>
            <person name="Dunwell J.M."/>
            <person name="Nellist C.F."/>
            <person name="Harrison R.J."/>
        </authorList>
    </citation>
    <scope>NUCLEOTIDE SEQUENCE [LARGE SCALE GENOMIC DNA]</scope>
    <source>
        <strain evidence="10 13">A4</strain>
        <strain evidence="9 14">BC-1</strain>
        <strain evidence="7 18">BC-23</strain>
        <strain evidence="8 12">NOV-27</strain>
        <strain evidence="6 15">NOV-5</strain>
        <strain evidence="5 16">NOV-71</strain>
        <strain evidence="2 11">NOV-9</strain>
        <strain evidence="4 19">ONT-3</strain>
        <strain evidence="3 17">SCRP245</strain>
    </source>
</reference>
<keyword evidence="1" id="KW-0812">Transmembrane</keyword>
<keyword evidence="12" id="KW-1185">Reference proteome</keyword>
<dbReference type="Proteomes" id="UP000441208">
    <property type="component" value="Unassembled WGS sequence"/>
</dbReference>
<evidence type="ECO:0000313" key="5">
    <source>
        <dbReference type="EMBL" id="KAE9112169.1"/>
    </source>
</evidence>
<evidence type="ECO:0000313" key="19">
    <source>
        <dbReference type="Proteomes" id="UP000488956"/>
    </source>
</evidence>
<dbReference type="Proteomes" id="UP000476176">
    <property type="component" value="Unassembled WGS sequence"/>
</dbReference>
<dbReference type="EMBL" id="QXGE01000393">
    <property type="protein sequence ID" value="KAE9313753.1"/>
    <property type="molecule type" value="Genomic_DNA"/>
</dbReference>
<evidence type="ECO:0000313" key="10">
    <source>
        <dbReference type="EMBL" id="KAE9313753.1"/>
    </source>
</evidence>
<feature type="transmembrane region" description="Helical" evidence="1">
    <location>
        <begin position="21"/>
        <end position="41"/>
    </location>
</feature>
<evidence type="ECO:0000313" key="12">
    <source>
        <dbReference type="Proteomes" id="UP000433483"/>
    </source>
</evidence>
<dbReference type="EMBL" id="QXGC01001913">
    <property type="protein sequence ID" value="KAE9193876.1"/>
    <property type="molecule type" value="Genomic_DNA"/>
</dbReference>
<evidence type="ECO:0000313" key="16">
    <source>
        <dbReference type="Proteomes" id="UP000441208"/>
    </source>
</evidence>
<keyword evidence="1" id="KW-0472">Membrane</keyword>
<dbReference type="EMBL" id="QXGD01000772">
    <property type="protein sequence ID" value="KAE9225203.1"/>
    <property type="molecule type" value="Genomic_DNA"/>
</dbReference>
<accession>A0A6A3L3S2</accession>
<comment type="caution">
    <text evidence="3">The sequence shown here is derived from an EMBL/GenBank/DDBJ whole genome shotgun (WGS) entry which is preliminary data.</text>
</comment>
<evidence type="ECO:0000313" key="3">
    <source>
        <dbReference type="EMBL" id="KAE9013560.1"/>
    </source>
</evidence>
<evidence type="ECO:0000313" key="7">
    <source>
        <dbReference type="EMBL" id="KAE9193876.1"/>
    </source>
</evidence>
<sequence length="55" mass="6548">MDGGFRCRPFMGRIRRRHLRGWFFYLILIFRCSACTFRGSLASQLIGRLLLDRPI</sequence>
<protein>
    <submittedName>
        <fullName evidence="3">Uncharacterized protein</fullName>
    </submittedName>
</protein>
<evidence type="ECO:0000313" key="8">
    <source>
        <dbReference type="EMBL" id="KAE9216935.1"/>
    </source>
</evidence>
<organism evidence="3 17">
    <name type="scientific">Phytophthora fragariae</name>
    <dbReference type="NCBI Taxonomy" id="53985"/>
    <lineage>
        <taxon>Eukaryota</taxon>
        <taxon>Sar</taxon>
        <taxon>Stramenopiles</taxon>
        <taxon>Oomycota</taxon>
        <taxon>Peronosporomycetes</taxon>
        <taxon>Peronosporales</taxon>
        <taxon>Peronosporaceae</taxon>
        <taxon>Phytophthora</taxon>
    </lineage>
</organism>
<dbReference type="EMBL" id="QXGF01000397">
    <property type="protein sequence ID" value="KAE8940875.1"/>
    <property type="molecule type" value="Genomic_DNA"/>
</dbReference>
<dbReference type="AlphaFoldDB" id="A0A6A3L3S2"/>
<dbReference type="EMBL" id="QXFX01000889">
    <property type="protein sequence ID" value="KAE9101570.1"/>
    <property type="molecule type" value="Genomic_DNA"/>
</dbReference>
<dbReference type="Proteomes" id="UP000437068">
    <property type="component" value="Unassembled WGS sequence"/>
</dbReference>
<evidence type="ECO:0000313" key="13">
    <source>
        <dbReference type="Proteomes" id="UP000437068"/>
    </source>
</evidence>
<dbReference type="Proteomes" id="UP000440732">
    <property type="component" value="Unassembled WGS sequence"/>
</dbReference>
<dbReference type="Proteomes" id="UP000488956">
    <property type="component" value="Unassembled WGS sequence"/>
</dbReference>
<keyword evidence="1" id="KW-1133">Transmembrane helix</keyword>
<dbReference type="EMBL" id="QXFW01000396">
    <property type="protein sequence ID" value="KAE9013560.1"/>
    <property type="molecule type" value="Genomic_DNA"/>
</dbReference>
<dbReference type="Proteomes" id="UP000460718">
    <property type="component" value="Unassembled WGS sequence"/>
</dbReference>
<evidence type="ECO:0000313" key="9">
    <source>
        <dbReference type="EMBL" id="KAE9225203.1"/>
    </source>
</evidence>
<dbReference type="EMBL" id="QXGA01000811">
    <property type="protein sequence ID" value="KAE9140304.1"/>
    <property type="molecule type" value="Genomic_DNA"/>
</dbReference>
<evidence type="ECO:0000313" key="14">
    <source>
        <dbReference type="Proteomes" id="UP000440367"/>
    </source>
</evidence>
<evidence type="ECO:0000313" key="2">
    <source>
        <dbReference type="EMBL" id="KAE8940875.1"/>
    </source>
</evidence>
<dbReference type="EMBL" id="QXFZ01000554">
    <property type="protein sequence ID" value="KAE9112169.1"/>
    <property type="molecule type" value="Genomic_DNA"/>
</dbReference>
<evidence type="ECO:0000313" key="17">
    <source>
        <dbReference type="Proteomes" id="UP000460718"/>
    </source>
</evidence>
<evidence type="ECO:0000313" key="4">
    <source>
        <dbReference type="EMBL" id="KAE9101570.1"/>
    </source>
</evidence>
<dbReference type="Proteomes" id="UP000440367">
    <property type="component" value="Unassembled WGS sequence"/>
</dbReference>
<evidence type="ECO:0000256" key="1">
    <source>
        <dbReference type="SAM" id="Phobius"/>
    </source>
</evidence>
<dbReference type="Proteomes" id="UP000433483">
    <property type="component" value="Unassembled WGS sequence"/>
</dbReference>
<evidence type="ECO:0000313" key="18">
    <source>
        <dbReference type="Proteomes" id="UP000476176"/>
    </source>
</evidence>